<accession>W4KJI4</accession>
<gene>
    <name evidence="2" type="ORF">HETIRDRAFT_470482</name>
</gene>
<dbReference type="Proteomes" id="UP000030671">
    <property type="component" value="Unassembled WGS sequence"/>
</dbReference>
<proteinExistence type="predicted"/>
<evidence type="ECO:0000313" key="3">
    <source>
        <dbReference type="Proteomes" id="UP000030671"/>
    </source>
</evidence>
<evidence type="ECO:0000313" key="2">
    <source>
        <dbReference type="EMBL" id="ETW85475.1"/>
    </source>
</evidence>
<dbReference type="KEGG" id="hir:HETIRDRAFT_470482"/>
<evidence type="ECO:0000256" key="1">
    <source>
        <dbReference type="SAM" id="MobiDB-lite"/>
    </source>
</evidence>
<feature type="compositionally biased region" description="Pro residues" evidence="1">
    <location>
        <begin position="21"/>
        <end position="31"/>
    </location>
</feature>
<sequence>MYSRRRVLPLSRPRHSTPHHPSAPSPPAHPADSPPCFHFTSLYRTLYSSHPHRAARSTPHHFPLLPKHPARPVHLSIAIHPPILVVIRKEGSSILLYLDLIPRRAGRSHWLLSPSPLFLIMLLRTSHARYRLAGLGGCPAGLSRLRSTYSS</sequence>
<dbReference type="GeneID" id="20677347"/>
<reference evidence="2 3" key="1">
    <citation type="journal article" date="2012" name="New Phytol.">
        <title>Insight into trade-off between wood decay and parasitism from the genome of a fungal forest pathogen.</title>
        <authorList>
            <person name="Olson A."/>
            <person name="Aerts A."/>
            <person name="Asiegbu F."/>
            <person name="Belbahri L."/>
            <person name="Bouzid O."/>
            <person name="Broberg A."/>
            <person name="Canback B."/>
            <person name="Coutinho P.M."/>
            <person name="Cullen D."/>
            <person name="Dalman K."/>
            <person name="Deflorio G."/>
            <person name="van Diepen L.T."/>
            <person name="Dunand C."/>
            <person name="Duplessis S."/>
            <person name="Durling M."/>
            <person name="Gonthier P."/>
            <person name="Grimwood J."/>
            <person name="Fossdal C.G."/>
            <person name="Hansson D."/>
            <person name="Henrissat B."/>
            <person name="Hietala A."/>
            <person name="Himmelstrand K."/>
            <person name="Hoffmeister D."/>
            <person name="Hogberg N."/>
            <person name="James T.Y."/>
            <person name="Karlsson M."/>
            <person name="Kohler A."/>
            <person name="Kues U."/>
            <person name="Lee Y.H."/>
            <person name="Lin Y.C."/>
            <person name="Lind M."/>
            <person name="Lindquist E."/>
            <person name="Lombard V."/>
            <person name="Lucas S."/>
            <person name="Lunden K."/>
            <person name="Morin E."/>
            <person name="Murat C."/>
            <person name="Park J."/>
            <person name="Raffaello T."/>
            <person name="Rouze P."/>
            <person name="Salamov A."/>
            <person name="Schmutz J."/>
            <person name="Solheim H."/>
            <person name="Stahlberg J."/>
            <person name="Velez H."/>
            <person name="de Vries R.P."/>
            <person name="Wiebenga A."/>
            <person name="Woodward S."/>
            <person name="Yakovlev I."/>
            <person name="Garbelotto M."/>
            <person name="Martin F."/>
            <person name="Grigoriev I.V."/>
            <person name="Stenlid J."/>
        </authorList>
    </citation>
    <scope>NUCLEOTIDE SEQUENCE [LARGE SCALE GENOMIC DNA]</scope>
    <source>
        <strain evidence="2 3">TC 32-1</strain>
    </source>
</reference>
<feature type="compositionally biased region" description="Basic residues" evidence="1">
    <location>
        <begin position="1"/>
        <end position="18"/>
    </location>
</feature>
<keyword evidence="3" id="KW-1185">Reference proteome</keyword>
<dbReference type="RefSeq" id="XP_009542333.1">
    <property type="nucleotide sequence ID" value="XM_009544038.1"/>
</dbReference>
<dbReference type="HOGENOM" id="CLU_1731690_0_0_1"/>
<protein>
    <submittedName>
        <fullName evidence="2">Uncharacterized protein</fullName>
    </submittedName>
</protein>
<dbReference type="EMBL" id="KI925455">
    <property type="protein sequence ID" value="ETW85475.1"/>
    <property type="molecule type" value="Genomic_DNA"/>
</dbReference>
<feature type="region of interest" description="Disordered" evidence="1">
    <location>
        <begin position="1"/>
        <end position="31"/>
    </location>
</feature>
<name>W4KJI4_HETIT</name>
<dbReference type="InParanoid" id="W4KJI4"/>
<organism evidence="2 3">
    <name type="scientific">Heterobasidion irregulare (strain TC 32-1)</name>
    <dbReference type="NCBI Taxonomy" id="747525"/>
    <lineage>
        <taxon>Eukaryota</taxon>
        <taxon>Fungi</taxon>
        <taxon>Dikarya</taxon>
        <taxon>Basidiomycota</taxon>
        <taxon>Agaricomycotina</taxon>
        <taxon>Agaricomycetes</taxon>
        <taxon>Russulales</taxon>
        <taxon>Bondarzewiaceae</taxon>
        <taxon>Heterobasidion</taxon>
        <taxon>Heterobasidion annosum species complex</taxon>
    </lineage>
</organism>
<dbReference type="AlphaFoldDB" id="W4KJI4"/>